<feature type="coiled-coil region" evidence="1">
    <location>
        <begin position="53"/>
        <end position="80"/>
    </location>
</feature>
<sequence>MDKILLESISMHLGDKKRIGNCQHKLNKGKMCLPNLNAFYNDMMGPLDGGRDWVEYRETVRVARNQIRQAEAQIELNLARDIKDSKKTFYRYVRDKGKTKEDVGLLREETGYLVTQNTEKAELLNDFFASLFTGKGSNHTAQIVEGKSRGFENEKPPTVGEDQVQEHLRNLKVHKFM</sequence>
<evidence type="ECO:0000256" key="1">
    <source>
        <dbReference type="SAM" id="Coils"/>
    </source>
</evidence>
<dbReference type="PANTHER" id="PTHR33395:SF22">
    <property type="entry name" value="REVERSE TRANSCRIPTASE DOMAIN-CONTAINING PROTEIN"/>
    <property type="match status" value="1"/>
</dbReference>
<protein>
    <recommendedName>
        <fullName evidence="4">Rna-directed dna polymerase from mobile element jockey-like</fullName>
    </recommendedName>
</protein>
<proteinExistence type="predicted"/>
<dbReference type="GO" id="GO:0031012">
    <property type="term" value="C:extracellular matrix"/>
    <property type="evidence" value="ECO:0007669"/>
    <property type="project" value="TreeGrafter"/>
</dbReference>
<dbReference type="GO" id="GO:0061343">
    <property type="term" value="P:cell adhesion involved in heart morphogenesis"/>
    <property type="evidence" value="ECO:0007669"/>
    <property type="project" value="TreeGrafter"/>
</dbReference>
<dbReference type="EMBL" id="KZ513960">
    <property type="protein sequence ID" value="PKU30798.1"/>
    <property type="molecule type" value="Genomic_DNA"/>
</dbReference>
<evidence type="ECO:0008006" key="4">
    <source>
        <dbReference type="Google" id="ProtNLM"/>
    </source>
</evidence>
<dbReference type="PANTHER" id="PTHR33395">
    <property type="entry name" value="TRANSCRIPTASE, PUTATIVE-RELATED-RELATED"/>
    <property type="match status" value="1"/>
</dbReference>
<evidence type="ECO:0000313" key="3">
    <source>
        <dbReference type="Proteomes" id="UP000233556"/>
    </source>
</evidence>
<accession>A0A2I0TAH9</accession>
<reference evidence="3" key="2">
    <citation type="submission" date="2017-12" db="EMBL/GenBank/DDBJ databases">
        <title>Genome sequence of the Bar-tailed Godwit (Limosa lapponica baueri).</title>
        <authorList>
            <person name="Lima N.C.B."/>
            <person name="Parody-Merino A.M."/>
            <person name="Battley P.F."/>
            <person name="Fidler A.E."/>
            <person name="Prosdocimi F."/>
        </authorList>
    </citation>
    <scope>NUCLEOTIDE SEQUENCE [LARGE SCALE GENOMIC DNA]</scope>
</reference>
<gene>
    <name evidence="2" type="ORF">llap_18899</name>
</gene>
<dbReference type="OrthoDB" id="416454at2759"/>
<dbReference type="Proteomes" id="UP000233556">
    <property type="component" value="Unassembled WGS sequence"/>
</dbReference>
<reference evidence="3" key="1">
    <citation type="submission" date="2017-11" db="EMBL/GenBank/DDBJ databases">
        <authorList>
            <person name="Lima N.C."/>
            <person name="Parody-Merino A.M."/>
            <person name="Battley P.F."/>
            <person name="Fidler A.E."/>
            <person name="Prosdocimi F."/>
        </authorList>
    </citation>
    <scope>NUCLEOTIDE SEQUENCE [LARGE SCALE GENOMIC DNA]</scope>
</reference>
<keyword evidence="3" id="KW-1185">Reference proteome</keyword>
<dbReference type="GO" id="GO:0007508">
    <property type="term" value="P:larval heart development"/>
    <property type="evidence" value="ECO:0007669"/>
    <property type="project" value="TreeGrafter"/>
</dbReference>
<keyword evidence="1" id="KW-0175">Coiled coil</keyword>
<name>A0A2I0TAH9_LIMLA</name>
<organism evidence="2 3">
    <name type="scientific">Limosa lapponica baueri</name>
    <dbReference type="NCBI Taxonomy" id="1758121"/>
    <lineage>
        <taxon>Eukaryota</taxon>
        <taxon>Metazoa</taxon>
        <taxon>Chordata</taxon>
        <taxon>Craniata</taxon>
        <taxon>Vertebrata</taxon>
        <taxon>Euteleostomi</taxon>
        <taxon>Archelosauria</taxon>
        <taxon>Archosauria</taxon>
        <taxon>Dinosauria</taxon>
        <taxon>Saurischia</taxon>
        <taxon>Theropoda</taxon>
        <taxon>Coelurosauria</taxon>
        <taxon>Aves</taxon>
        <taxon>Neognathae</taxon>
        <taxon>Neoaves</taxon>
        <taxon>Charadriiformes</taxon>
        <taxon>Scolopacidae</taxon>
        <taxon>Limosa</taxon>
    </lineage>
</organism>
<evidence type="ECO:0000313" key="2">
    <source>
        <dbReference type="EMBL" id="PKU30798.1"/>
    </source>
</evidence>
<dbReference type="AlphaFoldDB" id="A0A2I0TAH9"/>